<feature type="domain" description="HTH cro/C1-type" evidence="1">
    <location>
        <begin position="9"/>
        <end position="62"/>
    </location>
</feature>
<evidence type="ECO:0000313" key="3">
    <source>
        <dbReference type="Proteomes" id="UP000636888"/>
    </source>
</evidence>
<dbReference type="Pfam" id="PF01381">
    <property type="entry name" value="HTH_3"/>
    <property type="match status" value="1"/>
</dbReference>
<gene>
    <name evidence="2" type="ORF">JFN93_22255</name>
</gene>
<dbReference type="EMBL" id="JAEMHM010000024">
    <property type="protein sequence ID" value="MBJ6727446.1"/>
    <property type="molecule type" value="Genomic_DNA"/>
</dbReference>
<dbReference type="Proteomes" id="UP000636888">
    <property type="component" value="Unassembled WGS sequence"/>
</dbReference>
<dbReference type="SUPFAM" id="SSF47413">
    <property type="entry name" value="lambda repressor-like DNA-binding domains"/>
    <property type="match status" value="1"/>
</dbReference>
<evidence type="ECO:0000259" key="1">
    <source>
        <dbReference type="PROSITE" id="PS50943"/>
    </source>
</evidence>
<dbReference type="GO" id="GO:0003677">
    <property type="term" value="F:DNA binding"/>
    <property type="evidence" value="ECO:0007669"/>
    <property type="project" value="InterPro"/>
</dbReference>
<dbReference type="AlphaFoldDB" id="A0A8J7SAT0"/>
<dbReference type="PROSITE" id="PS50943">
    <property type="entry name" value="HTH_CROC1"/>
    <property type="match status" value="1"/>
</dbReference>
<evidence type="ECO:0000313" key="2">
    <source>
        <dbReference type="EMBL" id="MBJ6727446.1"/>
    </source>
</evidence>
<accession>A0A8J7SAT0</accession>
<dbReference type="InterPro" id="IPR001387">
    <property type="entry name" value="Cro/C1-type_HTH"/>
</dbReference>
<reference evidence="2" key="1">
    <citation type="submission" date="2020-12" db="EMBL/GenBank/DDBJ databases">
        <title>Geomonas sp. Red875, isolated from river sediment.</title>
        <authorList>
            <person name="Xu Z."/>
            <person name="Zhang Z."/>
            <person name="Masuda Y."/>
            <person name="Itoh H."/>
            <person name="Senoo K."/>
        </authorList>
    </citation>
    <scope>NUCLEOTIDE SEQUENCE</scope>
    <source>
        <strain evidence="2">Red875</strain>
    </source>
</reference>
<organism evidence="2 3">
    <name type="scientific">Geomesophilobacter sediminis</name>
    <dbReference type="NCBI Taxonomy" id="2798584"/>
    <lineage>
        <taxon>Bacteria</taxon>
        <taxon>Pseudomonadati</taxon>
        <taxon>Thermodesulfobacteriota</taxon>
        <taxon>Desulfuromonadia</taxon>
        <taxon>Geobacterales</taxon>
        <taxon>Geobacteraceae</taxon>
        <taxon>Geomesophilobacter</taxon>
    </lineage>
</organism>
<dbReference type="Gene3D" id="1.10.260.40">
    <property type="entry name" value="lambda repressor-like DNA-binding domains"/>
    <property type="match status" value="1"/>
</dbReference>
<comment type="caution">
    <text evidence="2">The sequence shown here is derived from an EMBL/GenBank/DDBJ whole genome shotgun (WGS) entry which is preliminary data.</text>
</comment>
<keyword evidence="3" id="KW-1185">Reference proteome</keyword>
<sequence length="68" mass="7774">MTPSITNCVKKLREERLISKAELARLAGVSPITIDRIERGEECRMETKRKILLALGFSLAEKNRVFQD</sequence>
<dbReference type="SMART" id="SM00530">
    <property type="entry name" value="HTH_XRE"/>
    <property type="match status" value="1"/>
</dbReference>
<protein>
    <submittedName>
        <fullName evidence="2">Helix-turn-helix transcriptional regulator</fullName>
    </submittedName>
</protein>
<name>A0A8J7SAT0_9BACT</name>
<dbReference type="RefSeq" id="WP_199386588.1">
    <property type="nucleotide sequence ID" value="NZ_JAEMHM010000024.1"/>
</dbReference>
<proteinExistence type="predicted"/>
<dbReference type="InterPro" id="IPR010982">
    <property type="entry name" value="Lambda_DNA-bd_dom_sf"/>
</dbReference>
<dbReference type="CDD" id="cd00093">
    <property type="entry name" value="HTH_XRE"/>
    <property type="match status" value="1"/>
</dbReference>